<accession>A0ACD3A5P7</accession>
<sequence>MALDNFPIKPACQFPQDILESIFTACMQTNRHTTGTTPRSTRPPCQLASVCSHWRQVACSMSSLWKFVRVDNTKPASFEKAKLWLTRSHSPNLNLRIRLSHDILPGPIDNLFSFLQTESIELEGLDVTILLGSKVDKLCGSSLHIRGANPFRRW</sequence>
<dbReference type="EMBL" id="ML208689">
    <property type="protein sequence ID" value="TFK61158.1"/>
    <property type="molecule type" value="Genomic_DNA"/>
</dbReference>
<evidence type="ECO:0000313" key="1">
    <source>
        <dbReference type="EMBL" id="TFK61158.1"/>
    </source>
</evidence>
<reference evidence="1 2" key="1">
    <citation type="journal article" date="2019" name="Nat. Ecol. Evol.">
        <title>Megaphylogeny resolves global patterns of mushroom evolution.</title>
        <authorList>
            <person name="Varga T."/>
            <person name="Krizsan K."/>
            <person name="Foldi C."/>
            <person name="Dima B."/>
            <person name="Sanchez-Garcia M."/>
            <person name="Sanchez-Ramirez S."/>
            <person name="Szollosi G.J."/>
            <person name="Szarkandi J.G."/>
            <person name="Papp V."/>
            <person name="Albert L."/>
            <person name="Andreopoulos W."/>
            <person name="Angelini C."/>
            <person name="Antonin V."/>
            <person name="Barry K.W."/>
            <person name="Bougher N.L."/>
            <person name="Buchanan P."/>
            <person name="Buyck B."/>
            <person name="Bense V."/>
            <person name="Catcheside P."/>
            <person name="Chovatia M."/>
            <person name="Cooper J."/>
            <person name="Damon W."/>
            <person name="Desjardin D."/>
            <person name="Finy P."/>
            <person name="Geml J."/>
            <person name="Haridas S."/>
            <person name="Hughes K."/>
            <person name="Justo A."/>
            <person name="Karasinski D."/>
            <person name="Kautmanova I."/>
            <person name="Kiss B."/>
            <person name="Kocsube S."/>
            <person name="Kotiranta H."/>
            <person name="LaButti K.M."/>
            <person name="Lechner B.E."/>
            <person name="Liimatainen K."/>
            <person name="Lipzen A."/>
            <person name="Lukacs Z."/>
            <person name="Mihaltcheva S."/>
            <person name="Morgado L.N."/>
            <person name="Niskanen T."/>
            <person name="Noordeloos M.E."/>
            <person name="Ohm R.A."/>
            <person name="Ortiz-Santana B."/>
            <person name="Ovrebo C."/>
            <person name="Racz N."/>
            <person name="Riley R."/>
            <person name="Savchenko A."/>
            <person name="Shiryaev A."/>
            <person name="Soop K."/>
            <person name="Spirin V."/>
            <person name="Szebenyi C."/>
            <person name="Tomsovsky M."/>
            <person name="Tulloss R.E."/>
            <person name="Uehling J."/>
            <person name="Grigoriev I.V."/>
            <person name="Vagvolgyi C."/>
            <person name="Papp T."/>
            <person name="Martin F.M."/>
            <person name="Miettinen O."/>
            <person name="Hibbett D.S."/>
            <person name="Nagy L.G."/>
        </authorList>
    </citation>
    <scope>NUCLEOTIDE SEQUENCE [LARGE SCALE GENOMIC DNA]</scope>
    <source>
        <strain evidence="1 2">NL-1719</strain>
    </source>
</reference>
<protein>
    <submittedName>
        <fullName evidence="1">Uncharacterized protein</fullName>
    </submittedName>
</protein>
<organism evidence="1 2">
    <name type="scientific">Pluteus cervinus</name>
    <dbReference type="NCBI Taxonomy" id="181527"/>
    <lineage>
        <taxon>Eukaryota</taxon>
        <taxon>Fungi</taxon>
        <taxon>Dikarya</taxon>
        <taxon>Basidiomycota</taxon>
        <taxon>Agaricomycotina</taxon>
        <taxon>Agaricomycetes</taxon>
        <taxon>Agaricomycetidae</taxon>
        <taxon>Agaricales</taxon>
        <taxon>Pluteineae</taxon>
        <taxon>Pluteaceae</taxon>
        <taxon>Pluteus</taxon>
    </lineage>
</organism>
<gene>
    <name evidence="1" type="ORF">BDN72DRAFT_477784</name>
</gene>
<proteinExistence type="predicted"/>
<dbReference type="Proteomes" id="UP000308600">
    <property type="component" value="Unassembled WGS sequence"/>
</dbReference>
<name>A0ACD3A5P7_9AGAR</name>
<keyword evidence="2" id="KW-1185">Reference proteome</keyword>
<evidence type="ECO:0000313" key="2">
    <source>
        <dbReference type="Proteomes" id="UP000308600"/>
    </source>
</evidence>